<sequence>MSDDQEPVMIFKVKWQGYNKASDHTWEPAESFNGPCVILEYMRTAGLTANDPTPSKAPSASRGAEQPRVMYTPARPGRIRSQAGSRSMNENLKPLNVPCEDDAAVRGLVRKASLEPQLATLVELELPADDLAWTNTIRSLTAETGAQKFIQERIMISYA</sequence>
<dbReference type="EMBL" id="CP099421">
    <property type="protein sequence ID" value="USW52865.1"/>
    <property type="molecule type" value="Genomic_DNA"/>
</dbReference>
<dbReference type="Proteomes" id="UP001056384">
    <property type="component" value="Chromosome 4"/>
</dbReference>
<dbReference type="Gene3D" id="2.40.50.40">
    <property type="match status" value="1"/>
</dbReference>
<evidence type="ECO:0000256" key="2">
    <source>
        <dbReference type="SAM" id="MobiDB-lite"/>
    </source>
</evidence>
<organism evidence="4 5">
    <name type="scientific">Septoria linicola</name>
    <dbReference type="NCBI Taxonomy" id="215465"/>
    <lineage>
        <taxon>Eukaryota</taxon>
        <taxon>Fungi</taxon>
        <taxon>Dikarya</taxon>
        <taxon>Ascomycota</taxon>
        <taxon>Pezizomycotina</taxon>
        <taxon>Dothideomycetes</taxon>
        <taxon>Dothideomycetidae</taxon>
        <taxon>Mycosphaerellales</taxon>
        <taxon>Mycosphaerellaceae</taxon>
        <taxon>Septoria</taxon>
    </lineage>
</organism>
<protein>
    <submittedName>
        <fullName evidence="4">Chromo/chromo shadow domain, Chromo-like domain superfamily protein</fullName>
    </submittedName>
</protein>
<dbReference type="SUPFAM" id="SSF54160">
    <property type="entry name" value="Chromo domain-like"/>
    <property type="match status" value="1"/>
</dbReference>
<comment type="subunit">
    <text evidence="1">Component of the NuA4 histone acetyltransferase complex.</text>
</comment>
<dbReference type="PROSITE" id="PS50013">
    <property type="entry name" value="CHROMO_2"/>
    <property type="match status" value="1"/>
</dbReference>
<gene>
    <name evidence="4" type="ORF">Slin15195_G061840</name>
</gene>
<feature type="domain" description="Chromo" evidence="3">
    <location>
        <begin position="1"/>
        <end position="53"/>
    </location>
</feature>
<dbReference type="AlphaFoldDB" id="A0A9Q9APU0"/>
<evidence type="ECO:0000313" key="5">
    <source>
        <dbReference type="Proteomes" id="UP001056384"/>
    </source>
</evidence>
<dbReference type="CDD" id="cd00024">
    <property type="entry name" value="CD_CSD"/>
    <property type="match status" value="1"/>
</dbReference>
<evidence type="ECO:0000259" key="3">
    <source>
        <dbReference type="PROSITE" id="PS50013"/>
    </source>
</evidence>
<evidence type="ECO:0000256" key="1">
    <source>
        <dbReference type="ARBA" id="ARBA00011353"/>
    </source>
</evidence>
<keyword evidence="5" id="KW-1185">Reference proteome</keyword>
<proteinExistence type="predicted"/>
<reference evidence="4" key="1">
    <citation type="submission" date="2022-06" db="EMBL/GenBank/DDBJ databases">
        <title>Complete genome sequences of two strains of the flax pathogen Septoria linicola.</title>
        <authorList>
            <person name="Lapalu N."/>
            <person name="Simon A."/>
            <person name="Demenou B."/>
            <person name="Paumier D."/>
            <person name="Guillot M.-P."/>
            <person name="Gout L."/>
            <person name="Valade R."/>
        </authorList>
    </citation>
    <scope>NUCLEOTIDE SEQUENCE</scope>
    <source>
        <strain evidence="4">SE15195</strain>
    </source>
</reference>
<dbReference type="InterPro" id="IPR016197">
    <property type="entry name" value="Chromo-like_dom_sf"/>
</dbReference>
<evidence type="ECO:0000313" key="4">
    <source>
        <dbReference type="EMBL" id="USW52865.1"/>
    </source>
</evidence>
<dbReference type="GO" id="GO:0006338">
    <property type="term" value="P:chromatin remodeling"/>
    <property type="evidence" value="ECO:0007669"/>
    <property type="project" value="UniProtKB-ARBA"/>
</dbReference>
<feature type="region of interest" description="Disordered" evidence="2">
    <location>
        <begin position="48"/>
        <end position="95"/>
    </location>
</feature>
<name>A0A9Q9APU0_9PEZI</name>
<dbReference type="InterPro" id="IPR000953">
    <property type="entry name" value="Chromo/chromo_shadow_dom"/>
</dbReference>
<accession>A0A9Q9APU0</accession>